<dbReference type="PROSITE" id="PS51832">
    <property type="entry name" value="HD_GYP"/>
    <property type="match status" value="1"/>
</dbReference>
<evidence type="ECO:0000313" key="5">
    <source>
        <dbReference type="Proteomes" id="UP000318422"/>
    </source>
</evidence>
<dbReference type="GO" id="GO:0000160">
    <property type="term" value="P:phosphorelay signal transduction system"/>
    <property type="evidence" value="ECO:0007669"/>
    <property type="project" value="InterPro"/>
</dbReference>
<dbReference type="RefSeq" id="WP_141349039.1">
    <property type="nucleotide sequence ID" value="NZ_BJNV01000005.1"/>
</dbReference>
<dbReference type="SUPFAM" id="SSF52172">
    <property type="entry name" value="CheY-like"/>
    <property type="match status" value="1"/>
</dbReference>
<keyword evidence="1" id="KW-0597">Phosphoprotein</keyword>
<dbReference type="PANTHER" id="PTHR45228">
    <property type="entry name" value="CYCLIC DI-GMP PHOSPHODIESTERASE TM_0186-RELATED"/>
    <property type="match status" value="1"/>
</dbReference>
<proteinExistence type="predicted"/>
<evidence type="ECO:0000259" key="2">
    <source>
        <dbReference type="PROSITE" id="PS50110"/>
    </source>
</evidence>
<dbReference type="GO" id="GO:0008081">
    <property type="term" value="F:phosphoric diester hydrolase activity"/>
    <property type="evidence" value="ECO:0007669"/>
    <property type="project" value="UniProtKB-ARBA"/>
</dbReference>
<dbReference type="EMBL" id="BJNV01000005">
    <property type="protein sequence ID" value="GEC94277.1"/>
    <property type="molecule type" value="Genomic_DNA"/>
</dbReference>
<reference evidence="4 5" key="1">
    <citation type="submission" date="2019-06" db="EMBL/GenBank/DDBJ databases">
        <title>Whole genome shotgun sequence of Zoogloea ramigera NBRC 15342.</title>
        <authorList>
            <person name="Hosoyama A."/>
            <person name="Uohara A."/>
            <person name="Ohji S."/>
            <person name="Ichikawa N."/>
        </authorList>
    </citation>
    <scope>NUCLEOTIDE SEQUENCE [LARGE SCALE GENOMIC DNA]</scope>
    <source>
        <strain evidence="4 5">NBRC 15342</strain>
    </source>
</reference>
<dbReference type="Gene3D" id="3.40.50.2300">
    <property type="match status" value="1"/>
</dbReference>
<dbReference type="InterPro" id="IPR052020">
    <property type="entry name" value="Cyclic_di-GMP/3'3'-cGAMP_PDE"/>
</dbReference>
<dbReference type="Pfam" id="PF00072">
    <property type="entry name" value="Response_reg"/>
    <property type="match status" value="1"/>
</dbReference>
<evidence type="ECO:0000259" key="3">
    <source>
        <dbReference type="PROSITE" id="PS51832"/>
    </source>
</evidence>
<name>A0A4Y4CTC7_ZOORA</name>
<protein>
    <submittedName>
        <fullName evidence="4">Two-component system response regulator</fullName>
    </submittedName>
</protein>
<keyword evidence="5" id="KW-1185">Reference proteome</keyword>
<gene>
    <name evidence="4" type="ORF">ZRA01_03500</name>
</gene>
<sequence length="382" mass="42669">MHSIDSHRPLILVVDDAPDSIEPIVNCLHKADFRTRIATRGERALQLAASTPVPDLILLDVTMPDMDGYEVCSRLMNNPATASIPVIFLSIRNEELDEQRGFDAGAVDYITKPISPPLVLTRIRNHLTLKAASDFLRDRNAYLEQEVGRRTRELALLQDATIVAMASLAETRDNETTHHIRRTQLYLRTLARHLQHHPRFAAELTEQNIDLMYKSAPLHDIGKVGVPDRILLKPGELTPAEFEIMKRHTTLGRDAISKAETLFGVSSSFLRFAKEIAYSHQEKWDGSGYPQGLAGERIPLAARLMAVADSYDGLISQRVYKKAHSHAEAVAILAAHRGTHFDPDIIDAFLEVQSDFQGIARRFADAPIDEAAEAERVRLILG</sequence>
<dbReference type="InterPro" id="IPR003607">
    <property type="entry name" value="HD/PDEase_dom"/>
</dbReference>
<evidence type="ECO:0000313" key="4">
    <source>
        <dbReference type="EMBL" id="GEC94277.1"/>
    </source>
</evidence>
<dbReference type="PANTHER" id="PTHR45228:SF5">
    <property type="entry name" value="CYCLIC DI-GMP PHOSPHODIESTERASE VC_1348-RELATED"/>
    <property type="match status" value="1"/>
</dbReference>
<feature type="domain" description="HD-GYP" evidence="3">
    <location>
        <begin position="154"/>
        <end position="365"/>
    </location>
</feature>
<dbReference type="OrthoDB" id="9763857at2"/>
<dbReference type="Gene3D" id="1.10.3210.10">
    <property type="entry name" value="Hypothetical protein af1432"/>
    <property type="match status" value="1"/>
</dbReference>
<dbReference type="InterPro" id="IPR011006">
    <property type="entry name" value="CheY-like_superfamily"/>
</dbReference>
<feature type="modified residue" description="4-aspartylphosphate" evidence="1">
    <location>
        <position position="60"/>
    </location>
</feature>
<evidence type="ECO:0000256" key="1">
    <source>
        <dbReference type="PROSITE-ProRule" id="PRU00169"/>
    </source>
</evidence>
<accession>A0A4Y4CTC7</accession>
<dbReference type="SUPFAM" id="SSF109604">
    <property type="entry name" value="HD-domain/PDEase-like"/>
    <property type="match status" value="1"/>
</dbReference>
<feature type="domain" description="Response regulatory" evidence="2">
    <location>
        <begin position="10"/>
        <end position="127"/>
    </location>
</feature>
<dbReference type="Proteomes" id="UP000318422">
    <property type="component" value="Unassembled WGS sequence"/>
</dbReference>
<dbReference type="AlphaFoldDB" id="A0A4Y4CTC7"/>
<dbReference type="PROSITE" id="PS50110">
    <property type="entry name" value="RESPONSE_REGULATORY"/>
    <property type="match status" value="1"/>
</dbReference>
<dbReference type="Pfam" id="PF13487">
    <property type="entry name" value="HD_5"/>
    <property type="match status" value="1"/>
</dbReference>
<dbReference type="SMART" id="SM00471">
    <property type="entry name" value="HDc"/>
    <property type="match status" value="1"/>
</dbReference>
<organism evidence="4 5">
    <name type="scientific">Zoogloea ramigera</name>
    <dbReference type="NCBI Taxonomy" id="350"/>
    <lineage>
        <taxon>Bacteria</taxon>
        <taxon>Pseudomonadati</taxon>
        <taxon>Pseudomonadota</taxon>
        <taxon>Betaproteobacteria</taxon>
        <taxon>Rhodocyclales</taxon>
        <taxon>Zoogloeaceae</taxon>
        <taxon>Zoogloea</taxon>
    </lineage>
</organism>
<dbReference type="CDD" id="cd00077">
    <property type="entry name" value="HDc"/>
    <property type="match status" value="1"/>
</dbReference>
<dbReference type="InterPro" id="IPR037522">
    <property type="entry name" value="HD_GYP_dom"/>
</dbReference>
<dbReference type="SMART" id="SM00448">
    <property type="entry name" value="REC"/>
    <property type="match status" value="1"/>
</dbReference>
<dbReference type="InterPro" id="IPR001789">
    <property type="entry name" value="Sig_transdc_resp-reg_receiver"/>
</dbReference>
<comment type="caution">
    <text evidence="4">The sequence shown here is derived from an EMBL/GenBank/DDBJ whole genome shotgun (WGS) entry which is preliminary data.</text>
</comment>